<dbReference type="Gramene" id="Bra017129.1">
    <property type="protein sequence ID" value="Bra017129.1-P"/>
    <property type="gene ID" value="Bra017129"/>
</dbReference>
<dbReference type="AlphaFoldDB" id="M4DKU8"/>
<sequence>MKTTSSGYLTHETASNMEYMLGYHEIDFDTITEIIEEASAVAAHNIPTLNDPTHIDFDIIVKINDLNPDALRRIDLLSAKLTWMFISSSYGIIEGIQFLAK</sequence>
<keyword evidence="2" id="KW-1185">Reference proteome</keyword>
<evidence type="ECO:0000313" key="2">
    <source>
        <dbReference type="Proteomes" id="UP000011750"/>
    </source>
</evidence>
<proteinExistence type="predicted"/>
<reference evidence="1 2" key="1">
    <citation type="journal article" date="2011" name="Nat. Genet.">
        <title>The genome of the mesopolyploid crop species Brassica rapa.</title>
        <authorList>
            <consortium name="Brassica rapa Genome Sequencing Project Consortium"/>
            <person name="Wang X."/>
            <person name="Wang H."/>
            <person name="Wang J."/>
            <person name="Sun R."/>
            <person name="Wu J."/>
            <person name="Liu S."/>
            <person name="Bai Y."/>
            <person name="Mun J.H."/>
            <person name="Bancroft I."/>
            <person name="Cheng F."/>
            <person name="Huang S."/>
            <person name="Li X."/>
            <person name="Hua W."/>
            <person name="Wang J."/>
            <person name="Wang X."/>
            <person name="Freeling M."/>
            <person name="Pires J.C."/>
            <person name="Paterson A.H."/>
            <person name="Chalhoub B."/>
            <person name="Wang B."/>
            <person name="Hayward A."/>
            <person name="Sharpe A.G."/>
            <person name="Park B.S."/>
            <person name="Weisshaar B."/>
            <person name="Liu B."/>
            <person name="Li B."/>
            <person name="Liu B."/>
            <person name="Tong C."/>
            <person name="Song C."/>
            <person name="Duran C."/>
            <person name="Peng C."/>
            <person name="Geng C."/>
            <person name="Koh C."/>
            <person name="Lin C."/>
            <person name="Edwards D."/>
            <person name="Mu D."/>
            <person name="Shen D."/>
            <person name="Soumpourou E."/>
            <person name="Li F."/>
            <person name="Fraser F."/>
            <person name="Conant G."/>
            <person name="Lassalle G."/>
            <person name="King G.J."/>
            <person name="Bonnema G."/>
            <person name="Tang H."/>
            <person name="Wang H."/>
            <person name="Belcram H."/>
            <person name="Zhou H."/>
            <person name="Hirakawa H."/>
            <person name="Abe H."/>
            <person name="Guo H."/>
            <person name="Wang H."/>
            <person name="Jin H."/>
            <person name="Parkin I.A."/>
            <person name="Batley J."/>
            <person name="Kim J.S."/>
            <person name="Just J."/>
            <person name="Li J."/>
            <person name="Xu J."/>
            <person name="Deng J."/>
            <person name="Kim J.A."/>
            <person name="Li J."/>
            <person name="Yu J."/>
            <person name="Meng J."/>
            <person name="Wang J."/>
            <person name="Min J."/>
            <person name="Poulain J."/>
            <person name="Wang J."/>
            <person name="Hatakeyama K."/>
            <person name="Wu K."/>
            <person name="Wang L."/>
            <person name="Fang L."/>
            <person name="Trick M."/>
            <person name="Links M.G."/>
            <person name="Zhao M."/>
            <person name="Jin M."/>
            <person name="Ramchiary N."/>
            <person name="Drou N."/>
            <person name="Berkman P.J."/>
            <person name="Cai Q."/>
            <person name="Huang Q."/>
            <person name="Li R."/>
            <person name="Tabata S."/>
            <person name="Cheng S."/>
            <person name="Zhang S."/>
            <person name="Zhang S."/>
            <person name="Huang S."/>
            <person name="Sato S."/>
            <person name="Sun S."/>
            <person name="Kwon S.J."/>
            <person name="Choi S.R."/>
            <person name="Lee T.H."/>
            <person name="Fan W."/>
            <person name="Zhao X."/>
            <person name="Tan X."/>
            <person name="Xu X."/>
            <person name="Wang Y."/>
            <person name="Qiu Y."/>
            <person name="Yin Y."/>
            <person name="Li Y."/>
            <person name="Du Y."/>
            <person name="Liao Y."/>
            <person name="Lim Y."/>
            <person name="Narusaka Y."/>
            <person name="Wang Y."/>
            <person name="Wang Z."/>
            <person name="Li Z."/>
            <person name="Wang Z."/>
            <person name="Xiong Z."/>
            <person name="Zhang Z."/>
        </authorList>
    </citation>
    <scope>NUCLEOTIDE SEQUENCE [LARGE SCALE GENOMIC DNA]</scope>
    <source>
        <strain evidence="1 2">cv. Chiifu-401-42</strain>
    </source>
</reference>
<dbReference type="HOGENOM" id="CLU_2295653_0_0_1"/>
<evidence type="ECO:0000313" key="1">
    <source>
        <dbReference type="EnsemblPlants" id="Bra017129.1-P"/>
    </source>
</evidence>
<accession>M4DKU8</accession>
<dbReference type="InParanoid" id="M4DKU8"/>
<reference evidence="1 2" key="2">
    <citation type="journal article" date="2018" name="Hortic Res">
        <title>Improved Brassica rapa reference genome by single-molecule sequencing and chromosome conformation capture technologies.</title>
        <authorList>
            <person name="Zhang L."/>
            <person name="Cai X."/>
            <person name="Wu J."/>
            <person name="Liu M."/>
            <person name="Grob S."/>
            <person name="Cheng F."/>
            <person name="Liang J."/>
            <person name="Cai C."/>
            <person name="Liu Z."/>
            <person name="Liu B."/>
            <person name="Wang F."/>
            <person name="Li S."/>
            <person name="Liu F."/>
            <person name="Li X."/>
            <person name="Cheng L."/>
            <person name="Yang W."/>
            <person name="Li M.H."/>
            <person name="Grossniklaus U."/>
            <person name="Zheng H."/>
            <person name="Wang X."/>
        </authorList>
    </citation>
    <scope>NUCLEOTIDE SEQUENCE [LARGE SCALE GENOMIC DNA]</scope>
    <source>
        <strain evidence="1 2">cv. Chiifu-401-42</strain>
    </source>
</reference>
<dbReference type="Proteomes" id="UP000011750">
    <property type="component" value="Chromosome A04"/>
</dbReference>
<dbReference type="EnsemblPlants" id="Bra017129.1">
    <property type="protein sequence ID" value="Bra017129.1-P"/>
    <property type="gene ID" value="Bra017129"/>
</dbReference>
<organism evidence="1 2">
    <name type="scientific">Brassica campestris</name>
    <name type="common">Field mustard</name>
    <dbReference type="NCBI Taxonomy" id="3711"/>
    <lineage>
        <taxon>Eukaryota</taxon>
        <taxon>Viridiplantae</taxon>
        <taxon>Streptophyta</taxon>
        <taxon>Embryophyta</taxon>
        <taxon>Tracheophyta</taxon>
        <taxon>Spermatophyta</taxon>
        <taxon>Magnoliopsida</taxon>
        <taxon>eudicotyledons</taxon>
        <taxon>Gunneridae</taxon>
        <taxon>Pentapetalae</taxon>
        <taxon>rosids</taxon>
        <taxon>malvids</taxon>
        <taxon>Brassicales</taxon>
        <taxon>Brassicaceae</taxon>
        <taxon>Brassiceae</taxon>
        <taxon>Brassica</taxon>
    </lineage>
</organism>
<reference evidence="1" key="3">
    <citation type="submission" date="2023-03" db="UniProtKB">
        <authorList>
            <consortium name="EnsemblPlants"/>
        </authorList>
    </citation>
    <scope>IDENTIFICATION</scope>
    <source>
        <strain evidence="1">cv. Chiifu-401-42</strain>
    </source>
</reference>
<protein>
    <submittedName>
        <fullName evidence="1">Uncharacterized protein</fullName>
    </submittedName>
</protein>
<name>M4DKU8_BRACM</name>